<dbReference type="Proteomes" id="UP001054945">
    <property type="component" value="Unassembled WGS sequence"/>
</dbReference>
<organism evidence="1 2">
    <name type="scientific">Caerostris extrusa</name>
    <name type="common">Bark spider</name>
    <name type="synonym">Caerostris bankana</name>
    <dbReference type="NCBI Taxonomy" id="172846"/>
    <lineage>
        <taxon>Eukaryota</taxon>
        <taxon>Metazoa</taxon>
        <taxon>Ecdysozoa</taxon>
        <taxon>Arthropoda</taxon>
        <taxon>Chelicerata</taxon>
        <taxon>Arachnida</taxon>
        <taxon>Araneae</taxon>
        <taxon>Araneomorphae</taxon>
        <taxon>Entelegynae</taxon>
        <taxon>Araneoidea</taxon>
        <taxon>Araneidae</taxon>
        <taxon>Caerostris</taxon>
    </lineage>
</organism>
<name>A0AAV4Y7A4_CAEEX</name>
<reference evidence="1 2" key="1">
    <citation type="submission" date="2021-06" db="EMBL/GenBank/DDBJ databases">
        <title>Caerostris extrusa draft genome.</title>
        <authorList>
            <person name="Kono N."/>
            <person name="Arakawa K."/>
        </authorList>
    </citation>
    <scope>NUCLEOTIDE SEQUENCE [LARGE SCALE GENOMIC DNA]</scope>
</reference>
<evidence type="ECO:0000313" key="1">
    <source>
        <dbReference type="EMBL" id="GIZ02032.1"/>
    </source>
</evidence>
<dbReference type="AlphaFoldDB" id="A0AAV4Y7A4"/>
<sequence>MAHYPWEQDWWVACVFSRFPSNCEPVNLGKYSLTILPGRQEPESVLEHAIATLESNEPISAVVGLDYIIEYKNDLRMGENSHFDVHCAFLKFQKHRFWIICLDAQPSSSRQRGGSSCSRQARTKDDFTCDQIRQADQDNDKDELINEAAEKLEQEYGRGHVIVSLDSSVKDMLLEIFHSVRKSSFGNIYKAHLEHEKQEKCGICLKTVTQLMASATVFGGTVQPCPYCHDMDCHRWLAVREGVRRLVTVDIEPIRHTLYE</sequence>
<keyword evidence="2" id="KW-1185">Reference proteome</keyword>
<comment type="caution">
    <text evidence="1">The sequence shown here is derived from an EMBL/GenBank/DDBJ whole genome shotgun (WGS) entry which is preliminary data.</text>
</comment>
<dbReference type="EMBL" id="BPLR01018750">
    <property type="protein sequence ID" value="GIZ02032.1"/>
    <property type="molecule type" value="Genomic_DNA"/>
</dbReference>
<protein>
    <submittedName>
        <fullName evidence="1">Uncharacterized protein</fullName>
    </submittedName>
</protein>
<accession>A0AAV4Y7A4</accession>
<gene>
    <name evidence="1" type="ORF">CEXT_167641</name>
</gene>
<proteinExistence type="predicted"/>
<evidence type="ECO:0000313" key="2">
    <source>
        <dbReference type="Proteomes" id="UP001054945"/>
    </source>
</evidence>